<dbReference type="InterPro" id="IPR009000">
    <property type="entry name" value="Transl_B-barrel_sf"/>
</dbReference>
<dbReference type="EMBL" id="KQ965736">
    <property type="protein sequence ID" value="KXS20098.1"/>
    <property type="molecule type" value="Genomic_DNA"/>
</dbReference>
<feature type="region of interest" description="Disordered" evidence="11">
    <location>
        <begin position="1"/>
        <end position="127"/>
    </location>
</feature>
<dbReference type="CDD" id="cd03702">
    <property type="entry name" value="IF2_mtIF2_II"/>
    <property type="match status" value="1"/>
</dbReference>
<evidence type="ECO:0000256" key="11">
    <source>
        <dbReference type="SAM" id="MobiDB-lite"/>
    </source>
</evidence>
<feature type="domain" description="Tr-type G" evidence="12">
    <location>
        <begin position="210"/>
        <end position="384"/>
    </location>
</feature>
<dbReference type="InterPro" id="IPR015760">
    <property type="entry name" value="TIF_IF2"/>
</dbReference>
<evidence type="ECO:0000256" key="4">
    <source>
        <dbReference type="ARBA" id="ARBA00022741"/>
    </source>
</evidence>
<evidence type="ECO:0000256" key="5">
    <source>
        <dbReference type="ARBA" id="ARBA00022917"/>
    </source>
</evidence>
<dbReference type="OMA" id="TIVCYQI"/>
<feature type="compositionally biased region" description="Low complexity" evidence="11">
    <location>
        <begin position="19"/>
        <end position="30"/>
    </location>
</feature>
<dbReference type="InterPro" id="IPR023115">
    <property type="entry name" value="TIF_IF2_dom3"/>
</dbReference>
<proteinExistence type="inferred from homology"/>
<dbReference type="GO" id="GO:0003924">
    <property type="term" value="F:GTPase activity"/>
    <property type="evidence" value="ECO:0007669"/>
    <property type="project" value="InterPro"/>
</dbReference>
<dbReference type="PANTHER" id="PTHR43381:SF20">
    <property type="entry name" value="TRANSLATION INITIATION FACTOR IF-2, MITOCHONDRIAL"/>
    <property type="match status" value="1"/>
</dbReference>
<dbReference type="AlphaFoldDB" id="A0A139ATP2"/>
<dbReference type="PRINTS" id="PR00315">
    <property type="entry name" value="ELONGATNFCT"/>
</dbReference>
<feature type="compositionally biased region" description="Acidic residues" evidence="11">
    <location>
        <begin position="94"/>
        <end position="109"/>
    </location>
</feature>
<evidence type="ECO:0000256" key="1">
    <source>
        <dbReference type="ARBA" id="ARBA00004173"/>
    </source>
</evidence>
<dbReference type="GO" id="GO:0005525">
    <property type="term" value="F:GTP binding"/>
    <property type="evidence" value="ECO:0007669"/>
    <property type="project" value="UniProtKB-KW"/>
</dbReference>
<dbReference type="FunFam" id="3.40.50.10050:FF:000001">
    <property type="entry name" value="Translation initiation factor IF-2"/>
    <property type="match status" value="1"/>
</dbReference>
<feature type="region of interest" description="Disordered" evidence="11">
    <location>
        <begin position="507"/>
        <end position="543"/>
    </location>
</feature>
<keyword evidence="4" id="KW-0547">Nucleotide-binding</keyword>
<accession>A0A139ATP2</accession>
<evidence type="ECO:0000256" key="6">
    <source>
        <dbReference type="ARBA" id="ARBA00022946"/>
    </source>
</evidence>
<comment type="subcellular location">
    <subcellularLocation>
        <location evidence="1">Mitochondrion</location>
    </subcellularLocation>
</comment>
<comment type="function">
    <text evidence="9">One of the essential components for the initiation of protein synthesis. Protects formylmethionyl-tRNA from spontaneous hydrolysis and promotes its binding to the 30S ribosomal subunits. Also involved in the hydrolysis of GTP during the formation of the 70S ribosomal complex.</text>
</comment>
<evidence type="ECO:0000313" key="14">
    <source>
        <dbReference type="Proteomes" id="UP000070544"/>
    </source>
</evidence>
<dbReference type="Gene3D" id="2.40.30.10">
    <property type="entry name" value="Translation factors"/>
    <property type="match status" value="2"/>
</dbReference>
<evidence type="ECO:0000256" key="8">
    <source>
        <dbReference type="ARBA" id="ARBA00023134"/>
    </source>
</evidence>
<protein>
    <recommendedName>
        <fullName evidence="10">Translation initiation factor IF-2, mitochondrial</fullName>
    </recommendedName>
</protein>
<reference evidence="13 14" key="1">
    <citation type="journal article" date="2015" name="Genome Biol. Evol.">
        <title>Phylogenomic analyses indicate that early fungi evolved digesting cell walls of algal ancestors of land plants.</title>
        <authorList>
            <person name="Chang Y."/>
            <person name="Wang S."/>
            <person name="Sekimoto S."/>
            <person name="Aerts A.L."/>
            <person name="Choi C."/>
            <person name="Clum A."/>
            <person name="LaButti K.M."/>
            <person name="Lindquist E.A."/>
            <person name="Yee Ngan C."/>
            <person name="Ohm R.A."/>
            <person name="Salamov A.A."/>
            <person name="Grigoriev I.V."/>
            <person name="Spatafora J.W."/>
            <person name="Berbee M.L."/>
        </authorList>
    </citation>
    <scope>NUCLEOTIDE SEQUENCE [LARGE SCALE GENOMIC DNA]</scope>
    <source>
        <strain evidence="13 14">JEL478</strain>
    </source>
</reference>
<feature type="compositionally biased region" description="Low complexity" evidence="11">
    <location>
        <begin position="50"/>
        <end position="64"/>
    </location>
</feature>
<dbReference type="STRING" id="1344416.A0A139ATP2"/>
<dbReference type="OrthoDB" id="361630at2759"/>
<dbReference type="InterPro" id="IPR036925">
    <property type="entry name" value="TIF_IF2_dom3_sf"/>
</dbReference>
<evidence type="ECO:0000256" key="3">
    <source>
        <dbReference type="ARBA" id="ARBA00022540"/>
    </source>
</evidence>
<dbReference type="Pfam" id="PF11987">
    <property type="entry name" value="IF-2"/>
    <property type="match status" value="1"/>
</dbReference>
<dbReference type="PROSITE" id="PS51722">
    <property type="entry name" value="G_TR_2"/>
    <property type="match status" value="1"/>
</dbReference>
<evidence type="ECO:0000256" key="7">
    <source>
        <dbReference type="ARBA" id="ARBA00023128"/>
    </source>
</evidence>
<organism evidence="13 14">
    <name type="scientific">Gonapodya prolifera (strain JEL478)</name>
    <name type="common">Monoblepharis prolifera</name>
    <dbReference type="NCBI Taxonomy" id="1344416"/>
    <lineage>
        <taxon>Eukaryota</taxon>
        <taxon>Fungi</taxon>
        <taxon>Fungi incertae sedis</taxon>
        <taxon>Chytridiomycota</taxon>
        <taxon>Chytridiomycota incertae sedis</taxon>
        <taxon>Monoblepharidomycetes</taxon>
        <taxon>Monoblepharidales</taxon>
        <taxon>Gonapodyaceae</taxon>
        <taxon>Gonapodya</taxon>
    </lineage>
</organism>
<keyword evidence="7" id="KW-0496">Mitochondrion</keyword>
<evidence type="ECO:0000256" key="9">
    <source>
        <dbReference type="ARBA" id="ARBA00025162"/>
    </source>
</evidence>
<dbReference type="CDD" id="cd03692">
    <property type="entry name" value="mtIF2_IVc"/>
    <property type="match status" value="1"/>
</dbReference>
<dbReference type="Pfam" id="PF22042">
    <property type="entry name" value="EF-G_D2"/>
    <property type="match status" value="1"/>
</dbReference>
<name>A0A139ATP2_GONPJ</name>
<gene>
    <name evidence="13" type="ORF">M427DRAFT_94589</name>
</gene>
<dbReference type="FunFam" id="3.40.50.300:FF:000019">
    <property type="entry name" value="Translation initiation factor IF-2"/>
    <property type="match status" value="1"/>
</dbReference>
<dbReference type="NCBIfam" id="TIGR00231">
    <property type="entry name" value="small_GTP"/>
    <property type="match status" value="1"/>
</dbReference>
<dbReference type="GO" id="GO:0003743">
    <property type="term" value="F:translation initiation factor activity"/>
    <property type="evidence" value="ECO:0007669"/>
    <property type="project" value="UniProtKB-KW"/>
</dbReference>
<dbReference type="PANTHER" id="PTHR43381">
    <property type="entry name" value="TRANSLATION INITIATION FACTOR IF-2-RELATED"/>
    <property type="match status" value="1"/>
</dbReference>
<keyword evidence="14" id="KW-1185">Reference proteome</keyword>
<dbReference type="InterPro" id="IPR053905">
    <property type="entry name" value="EF-G-like_DII"/>
</dbReference>
<dbReference type="Gene3D" id="3.40.50.10050">
    <property type="entry name" value="Translation initiation factor IF- 2, domain 3"/>
    <property type="match status" value="1"/>
</dbReference>
<keyword evidence="8" id="KW-0342">GTP-binding</keyword>
<dbReference type="Proteomes" id="UP000070544">
    <property type="component" value="Unassembled WGS sequence"/>
</dbReference>
<dbReference type="InterPro" id="IPR000178">
    <property type="entry name" value="TF_IF2_bacterial-like"/>
</dbReference>
<dbReference type="FunFam" id="2.40.30.10:FF:000008">
    <property type="entry name" value="Translation initiation factor IF-2"/>
    <property type="match status" value="1"/>
</dbReference>
<dbReference type="CDD" id="cd01887">
    <property type="entry name" value="IF2_eIF5B"/>
    <property type="match status" value="1"/>
</dbReference>
<keyword evidence="5" id="KW-0648">Protein biosynthesis</keyword>
<dbReference type="Pfam" id="PF00009">
    <property type="entry name" value="GTP_EFTU"/>
    <property type="match status" value="1"/>
</dbReference>
<dbReference type="GO" id="GO:0005739">
    <property type="term" value="C:mitochondrion"/>
    <property type="evidence" value="ECO:0007669"/>
    <property type="project" value="UniProtKB-SubCell"/>
</dbReference>
<dbReference type="InterPro" id="IPR027417">
    <property type="entry name" value="P-loop_NTPase"/>
</dbReference>
<sequence>MRPAAGETGNKPGFSYLEAPNPRGGPARAQPGGGPLDDLESVIDAGFVEGLRGARPGARAPANRPEVKSVVKKRRPASPGPSPTAGQKGRNRESDDDAEEWEAIDDEVAEPAPKRRPPPQNTPTDVMVPDTITVANLAQAMGVEPRRVLRKVGEMGLDDAKGFDYMLPSELASLVVLEFNMNPVVTSSVEHDPFDVEARPPPESWSDYSSRPPVVTIMGHVDHGKTTLLDSLRKTSVAASEAGGITQHIGAFSVPLQNASPSDPPRTVTFLDTPGHAAFSAMRRRGAQTTDIVVLVVAADDGVMPQTIEAIKHSKEANVPIIVAVNKCDKPGAKPEKVLEGLIRENVQVEDMGGDVPCVMVSGLKGTGLDQLVETISTVAEIQLDVRGDATGPVEAVVLETELERGRGNVATVLVKRGTLRTSQLLVAGTSLCRVRSIVDESGKTLTSAGPSTPVQVLGWRELPAAGDLALEIQESEGRKAEDIAKRVVEARKQRKKREEGWRMLEKMNEARAKRRKEREVEKAAKKKRGSKPGDDAQEADPEPLEKVLPVVVKGDVHGSVEAILEVIQALPQDEVKVKVVSSGVGPVTEDDIRQASVDEGVILAFNGKPIPPRLMHHALSENVRIRQHKIIYQLIDDMKDLLSDMLAPEIKIDVVGEASVQQRFSITVKGKGDEVIAGSKVDSGKLAKNGLFRLMRKDVQLWEGQLKSLKHFKKDVSEISKGNECGIALDGFEDFEPGDLIQSIVKTEIKRRL</sequence>
<dbReference type="Gene3D" id="3.40.50.300">
    <property type="entry name" value="P-loop containing nucleotide triphosphate hydrolases"/>
    <property type="match status" value="1"/>
</dbReference>
<comment type="similarity">
    <text evidence="2">Belongs to the TRAFAC class translation factor GTPase superfamily. Classic translation factor GTPase family. IF-2 subfamily.</text>
</comment>
<keyword evidence="6" id="KW-0809">Transit peptide</keyword>
<dbReference type="InterPro" id="IPR000795">
    <property type="entry name" value="T_Tr_GTP-bd_dom"/>
</dbReference>
<evidence type="ECO:0000256" key="2">
    <source>
        <dbReference type="ARBA" id="ARBA00007733"/>
    </source>
</evidence>
<dbReference type="SUPFAM" id="SSF52540">
    <property type="entry name" value="P-loop containing nucleoside triphosphate hydrolases"/>
    <property type="match status" value="1"/>
</dbReference>
<dbReference type="SUPFAM" id="SSF50447">
    <property type="entry name" value="Translation proteins"/>
    <property type="match status" value="2"/>
</dbReference>
<dbReference type="SUPFAM" id="SSF52156">
    <property type="entry name" value="Initiation factor IF2/eIF5b, domain 3"/>
    <property type="match status" value="1"/>
</dbReference>
<dbReference type="PROSITE" id="PS01176">
    <property type="entry name" value="IF2"/>
    <property type="match status" value="1"/>
</dbReference>
<evidence type="ECO:0000259" key="12">
    <source>
        <dbReference type="PROSITE" id="PS51722"/>
    </source>
</evidence>
<dbReference type="HAMAP" id="MF_00100_B">
    <property type="entry name" value="IF_2_B"/>
    <property type="match status" value="1"/>
</dbReference>
<dbReference type="InterPro" id="IPR005225">
    <property type="entry name" value="Small_GTP-bd"/>
</dbReference>
<evidence type="ECO:0000256" key="10">
    <source>
        <dbReference type="ARBA" id="ARBA00044200"/>
    </source>
</evidence>
<dbReference type="InterPro" id="IPR044145">
    <property type="entry name" value="IF2_II"/>
</dbReference>
<feature type="compositionally biased region" description="Basic and acidic residues" evidence="11">
    <location>
        <begin position="507"/>
        <end position="524"/>
    </location>
</feature>
<keyword evidence="3 13" id="KW-0396">Initiation factor</keyword>
<evidence type="ECO:0000313" key="13">
    <source>
        <dbReference type="EMBL" id="KXS20098.1"/>
    </source>
</evidence>